<organism evidence="2 3">
    <name type="scientific">Alloacidobacterium dinghuense</name>
    <dbReference type="NCBI Taxonomy" id="2763107"/>
    <lineage>
        <taxon>Bacteria</taxon>
        <taxon>Pseudomonadati</taxon>
        <taxon>Acidobacteriota</taxon>
        <taxon>Terriglobia</taxon>
        <taxon>Terriglobales</taxon>
        <taxon>Acidobacteriaceae</taxon>
        <taxon>Alloacidobacterium</taxon>
    </lineage>
</organism>
<keyword evidence="2" id="KW-0808">Transferase</keyword>
<reference evidence="2 3" key="1">
    <citation type="submission" date="2020-08" db="EMBL/GenBank/DDBJ databases">
        <title>Edaphobacter telluris sp. nov. and Acidobacterium dinghuensis sp. nov., two acidobacteria isolated from forest soil.</title>
        <authorList>
            <person name="Fu J."/>
            <person name="Qiu L."/>
        </authorList>
    </citation>
    <scope>NUCLEOTIDE SEQUENCE [LARGE SCALE GENOMIC DNA]</scope>
    <source>
        <strain evidence="2">4Y35</strain>
    </source>
</reference>
<proteinExistence type="predicted"/>
<protein>
    <submittedName>
        <fullName evidence="2">Methyltransferase domain-containing protein</fullName>
    </submittedName>
</protein>
<sequence length="213" mass="24136">MSRQLNFDRLARPYRWLEYSTFGRSLERCRFHFLPSFTSARRALVLGDGDGRFLARLLHSNPQIEADVVDISPAMLRLLRERLTPEARRRITLHEADARGFTPAKSGYDLVVTHFFFDCLFQPDLEALVDRITPRLAANASWVVSEFARSSGETASVAGRAVISSLYAAFGLLTGLEVRSLPDQQTALEGCGFQLCSEKQWLRGLLISQLWQR</sequence>
<dbReference type="Proteomes" id="UP000515312">
    <property type="component" value="Chromosome"/>
</dbReference>
<dbReference type="KEGG" id="adin:H7849_25115"/>
<dbReference type="RefSeq" id="WP_186743182.1">
    <property type="nucleotide sequence ID" value="NZ_CP060394.1"/>
</dbReference>
<feature type="domain" description="Methyltransferase type 12" evidence="1">
    <location>
        <begin position="45"/>
        <end position="139"/>
    </location>
</feature>
<dbReference type="Gene3D" id="3.40.50.150">
    <property type="entry name" value="Vaccinia Virus protein VP39"/>
    <property type="match status" value="1"/>
</dbReference>
<name>A0A7G8BI57_9BACT</name>
<gene>
    <name evidence="2" type="ORF">H7849_25115</name>
</gene>
<dbReference type="GO" id="GO:0032259">
    <property type="term" value="P:methylation"/>
    <property type="evidence" value="ECO:0007669"/>
    <property type="project" value="UniProtKB-KW"/>
</dbReference>
<keyword evidence="3" id="KW-1185">Reference proteome</keyword>
<dbReference type="CDD" id="cd02440">
    <property type="entry name" value="AdoMet_MTases"/>
    <property type="match status" value="1"/>
</dbReference>
<dbReference type="InterPro" id="IPR029063">
    <property type="entry name" value="SAM-dependent_MTases_sf"/>
</dbReference>
<dbReference type="InterPro" id="IPR013217">
    <property type="entry name" value="Methyltransf_12"/>
</dbReference>
<evidence type="ECO:0000313" key="2">
    <source>
        <dbReference type="EMBL" id="QNI32227.1"/>
    </source>
</evidence>
<evidence type="ECO:0000313" key="3">
    <source>
        <dbReference type="Proteomes" id="UP000515312"/>
    </source>
</evidence>
<dbReference type="AlphaFoldDB" id="A0A7G8BI57"/>
<accession>A0A7G8BI57</accession>
<dbReference type="SUPFAM" id="SSF53335">
    <property type="entry name" value="S-adenosyl-L-methionine-dependent methyltransferases"/>
    <property type="match status" value="1"/>
</dbReference>
<evidence type="ECO:0000259" key="1">
    <source>
        <dbReference type="Pfam" id="PF08242"/>
    </source>
</evidence>
<dbReference type="EMBL" id="CP060394">
    <property type="protein sequence ID" value="QNI32227.1"/>
    <property type="molecule type" value="Genomic_DNA"/>
</dbReference>
<keyword evidence="2" id="KW-0489">Methyltransferase</keyword>
<dbReference type="Pfam" id="PF08242">
    <property type="entry name" value="Methyltransf_12"/>
    <property type="match status" value="1"/>
</dbReference>
<dbReference type="GO" id="GO:0008168">
    <property type="term" value="F:methyltransferase activity"/>
    <property type="evidence" value="ECO:0007669"/>
    <property type="project" value="UniProtKB-KW"/>
</dbReference>